<dbReference type="Proteomes" id="UP000255082">
    <property type="component" value="Unassembled WGS sequence"/>
</dbReference>
<keyword evidence="1" id="KW-1133">Transmembrane helix</keyword>
<name>A0A378WWR9_9NOCA</name>
<evidence type="ECO:0000313" key="2">
    <source>
        <dbReference type="EMBL" id="SUA45619.1"/>
    </source>
</evidence>
<organism evidence="2 3">
    <name type="scientific">Nocardia africana</name>
    <dbReference type="NCBI Taxonomy" id="134964"/>
    <lineage>
        <taxon>Bacteria</taxon>
        <taxon>Bacillati</taxon>
        <taxon>Actinomycetota</taxon>
        <taxon>Actinomycetes</taxon>
        <taxon>Mycobacteriales</taxon>
        <taxon>Nocardiaceae</taxon>
        <taxon>Nocardia</taxon>
    </lineage>
</organism>
<evidence type="ECO:0000313" key="3">
    <source>
        <dbReference type="Proteomes" id="UP000255082"/>
    </source>
</evidence>
<evidence type="ECO:0000256" key="1">
    <source>
        <dbReference type="SAM" id="Phobius"/>
    </source>
</evidence>
<feature type="transmembrane region" description="Helical" evidence="1">
    <location>
        <begin position="20"/>
        <end position="39"/>
    </location>
</feature>
<proteinExistence type="predicted"/>
<accession>A0A378WWR9</accession>
<dbReference type="EMBL" id="UGRU01000001">
    <property type="protein sequence ID" value="SUA45619.1"/>
    <property type="molecule type" value="Genomic_DNA"/>
</dbReference>
<sequence>MATTPPGSPGIRRDRPATAAIPMAAYGVVAYLLFLPMLVPHPHHRGRADPVDL</sequence>
<dbReference type="AlphaFoldDB" id="A0A378WWR9"/>
<keyword evidence="1" id="KW-0812">Transmembrane</keyword>
<keyword evidence="1" id="KW-0472">Membrane</keyword>
<dbReference type="RefSeq" id="WP_157126609.1">
    <property type="nucleotide sequence ID" value="NZ_JAJFOE010000001.1"/>
</dbReference>
<protein>
    <submittedName>
        <fullName evidence="2">Uncharacterized protein</fullName>
    </submittedName>
</protein>
<gene>
    <name evidence="2" type="ORF">NCTC13184_04143</name>
</gene>
<reference evidence="2 3" key="1">
    <citation type="submission" date="2018-06" db="EMBL/GenBank/DDBJ databases">
        <authorList>
            <consortium name="Pathogen Informatics"/>
            <person name="Doyle S."/>
        </authorList>
    </citation>
    <scope>NUCLEOTIDE SEQUENCE [LARGE SCALE GENOMIC DNA]</scope>
    <source>
        <strain evidence="2 3">NCTC13184</strain>
    </source>
</reference>